<keyword evidence="5" id="KW-1185">Reference proteome</keyword>
<protein>
    <recommendedName>
        <fullName evidence="3">GH15-like domain-containing protein</fullName>
    </recommendedName>
</protein>
<comment type="caution">
    <text evidence="4">The sequence shown here is derived from an EMBL/GenBank/DDBJ whole genome shotgun (WGS) entry which is preliminary data.</text>
</comment>
<dbReference type="RefSeq" id="WP_344596585.1">
    <property type="nucleotide sequence ID" value="NZ_BAAARW010000038.1"/>
</dbReference>
<dbReference type="EMBL" id="BAAARW010000038">
    <property type="protein sequence ID" value="GAA2451007.1"/>
    <property type="molecule type" value="Genomic_DNA"/>
</dbReference>
<feature type="compositionally biased region" description="Basic and acidic residues" evidence="1">
    <location>
        <begin position="282"/>
        <end position="295"/>
    </location>
</feature>
<proteinExistence type="predicted"/>
<feature type="chain" id="PRO_5045124718" description="GH15-like domain-containing protein" evidence="2">
    <location>
        <begin position="36"/>
        <end position="484"/>
    </location>
</feature>
<evidence type="ECO:0000313" key="4">
    <source>
        <dbReference type="EMBL" id="GAA2451007.1"/>
    </source>
</evidence>
<dbReference type="SUPFAM" id="SSF48208">
    <property type="entry name" value="Six-hairpin glycosidases"/>
    <property type="match status" value="1"/>
</dbReference>
<feature type="domain" description="GH15-like" evidence="3">
    <location>
        <begin position="157"/>
        <end position="344"/>
    </location>
</feature>
<evidence type="ECO:0000256" key="2">
    <source>
        <dbReference type="SAM" id="SignalP"/>
    </source>
</evidence>
<evidence type="ECO:0000313" key="5">
    <source>
        <dbReference type="Proteomes" id="UP001501231"/>
    </source>
</evidence>
<organism evidence="4 5">
    <name type="scientific">Actinomadura vinacea</name>
    <dbReference type="NCBI Taxonomy" id="115336"/>
    <lineage>
        <taxon>Bacteria</taxon>
        <taxon>Bacillati</taxon>
        <taxon>Actinomycetota</taxon>
        <taxon>Actinomycetes</taxon>
        <taxon>Streptosporangiales</taxon>
        <taxon>Thermomonosporaceae</taxon>
        <taxon>Actinomadura</taxon>
    </lineage>
</organism>
<dbReference type="PANTHER" id="PTHR31616:SF0">
    <property type="entry name" value="GLUCAN 1,4-ALPHA-GLUCOSIDASE"/>
    <property type="match status" value="1"/>
</dbReference>
<dbReference type="Pfam" id="PF00723">
    <property type="entry name" value="Glyco_hydro_15"/>
    <property type="match status" value="1"/>
</dbReference>
<dbReference type="Proteomes" id="UP001501231">
    <property type="component" value="Unassembled WGS sequence"/>
</dbReference>
<keyword evidence="2" id="KW-0732">Signal</keyword>
<dbReference type="PANTHER" id="PTHR31616">
    <property type="entry name" value="TREHALASE"/>
    <property type="match status" value="1"/>
</dbReference>
<feature type="region of interest" description="Disordered" evidence="1">
    <location>
        <begin position="270"/>
        <end position="298"/>
    </location>
</feature>
<name>A0ABP5XB25_9ACTN</name>
<gene>
    <name evidence="4" type="ORF">GCM10010191_81310</name>
</gene>
<evidence type="ECO:0000256" key="1">
    <source>
        <dbReference type="SAM" id="MobiDB-lite"/>
    </source>
</evidence>
<sequence length="484" mass="51174">MAVDRIGPPRGATLKKVRRTAALLLVAALVGTCGATTFPGQGGPGFASPGLVGGGGWPFAGVPISVENAAGASYIPGSSVLRLKDGRVRLVPFGTGTTITVEGSDPQVEAAVLSDNIWLDGGLVPNGGKTVPDDSRRVYEEMAKRALLDLRLLTRPNGASLASWYGAWHYTWPRDSAFTAAAFTMTGHESEAQRILSFMARVQDEDGQWAARYHPDGTAVADGREPQLDSLGWMLWASWLFRDRAPAAAAELPELWPMVVRSADRLAKSLDAEGLPPPSSDYWERKPDTEEDPRRPTLGVVGPVLAGLRSAASLALGVGQHHKAAGWERAAQRVSEAVTRQFTPYGYPRSPVRGGLMDTSVTFIAPPFAPADPGVTDAVANALQRTRLPNGGVLPGEKWSGNPGVAWTPETALFALTAAASGRPGEAVSHLDWLAAHRTSLGVLPEKVDERGNPASVAPLGWTASLVLLTLSALERPLPTPTGH</sequence>
<reference evidence="5" key="1">
    <citation type="journal article" date="2019" name="Int. J. Syst. Evol. Microbiol.">
        <title>The Global Catalogue of Microorganisms (GCM) 10K type strain sequencing project: providing services to taxonomists for standard genome sequencing and annotation.</title>
        <authorList>
            <consortium name="The Broad Institute Genomics Platform"/>
            <consortium name="The Broad Institute Genome Sequencing Center for Infectious Disease"/>
            <person name="Wu L."/>
            <person name="Ma J."/>
        </authorList>
    </citation>
    <scope>NUCLEOTIDE SEQUENCE [LARGE SCALE GENOMIC DNA]</scope>
    <source>
        <strain evidence="5">JCM 3325</strain>
    </source>
</reference>
<dbReference type="Gene3D" id="1.50.10.10">
    <property type="match status" value="1"/>
</dbReference>
<dbReference type="InterPro" id="IPR012341">
    <property type="entry name" value="6hp_glycosidase-like_sf"/>
</dbReference>
<accession>A0ABP5XB25</accession>
<dbReference type="InterPro" id="IPR008928">
    <property type="entry name" value="6-hairpin_glycosidase_sf"/>
</dbReference>
<feature type="signal peptide" evidence="2">
    <location>
        <begin position="1"/>
        <end position="35"/>
    </location>
</feature>
<evidence type="ECO:0000259" key="3">
    <source>
        <dbReference type="Pfam" id="PF00723"/>
    </source>
</evidence>
<dbReference type="InterPro" id="IPR011613">
    <property type="entry name" value="GH15-like"/>
</dbReference>